<dbReference type="Pfam" id="PF12898">
    <property type="entry name" value="Stc1"/>
    <property type="match status" value="1"/>
</dbReference>
<feature type="compositionally biased region" description="Acidic residues" evidence="1">
    <location>
        <begin position="292"/>
        <end position="310"/>
    </location>
</feature>
<keyword evidence="4" id="KW-1185">Reference proteome</keyword>
<dbReference type="Proteomes" id="UP001320245">
    <property type="component" value="Unassembled WGS sequence"/>
</dbReference>
<evidence type="ECO:0000259" key="2">
    <source>
        <dbReference type="Pfam" id="PF12898"/>
    </source>
</evidence>
<feature type="domain" description="Stc1" evidence="2">
    <location>
        <begin position="23"/>
        <end position="96"/>
    </location>
</feature>
<comment type="caution">
    <text evidence="3">The sequence shown here is derived from an EMBL/GenBank/DDBJ whole genome shotgun (WGS) entry which is preliminary data.</text>
</comment>
<feature type="region of interest" description="Disordered" evidence="1">
    <location>
        <begin position="199"/>
        <end position="218"/>
    </location>
</feature>
<protein>
    <recommendedName>
        <fullName evidence="2">Stc1 domain-containing protein</fullName>
    </recommendedName>
</protein>
<accession>A0AAN9UHP3</accession>
<feature type="region of interest" description="Disordered" evidence="1">
    <location>
        <begin position="257"/>
        <end position="310"/>
    </location>
</feature>
<dbReference type="AlphaFoldDB" id="A0AAN9UHP3"/>
<feature type="compositionally biased region" description="Acidic residues" evidence="1">
    <location>
        <begin position="140"/>
        <end position="152"/>
    </location>
</feature>
<dbReference type="InterPro" id="IPR024630">
    <property type="entry name" value="Stc1"/>
</dbReference>
<evidence type="ECO:0000313" key="3">
    <source>
        <dbReference type="EMBL" id="KAK7748046.1"/>
    </source>
</evidence>
<evidence type="ECO:0000313" key="4">
    <source>
        <dbReference type="Proteomes" id="UP001320245"/>
    </source>
</evidence>
<feature type="region of interest" description="Disordered" evidence="1">
    <location>
        <begin position="127"/>
        <end position="152"/>
    </location>
</feature>
<reference evidence="3 4" key="1">
    <citation type="journal article" date="2023" name="PLoS ONE">
        <title>Cytospora paraplurivora sp. nov. isolated from orchards with fruit tree decline syndrome in Ontario, Canada.</title>
        <authorList>
            <person name="Ilyukhin E."/>
            <person name="Nguyen H.D.T."/>
            <person name="Castle A.J."/>
            <person name="Ellouze W."/>
        </authorList>
    </citation>
    <scope>NUCLEOTIDE SEQUENCE [LARGE SCALE GENOMIC DNA]</scope>
    <source>
        <strain evidence="3 4">FDS-564</strain>
    </source>
</reference>
<sequence length="310" mass="33545">MSANHWSKQKNKSVPSIYGLRLKCAGDGKWESKDMFSKNMLQKYNCGQGPITCRKHTAGPATEMVCSTCHKTKPLDCFSNANRKVNGSHRCRACVEWTESDIAGHAPLPAPNTMRSLEEREFYQRPRQTLDVFDGAQQLDDGDEEEGEGEEDEFLVEVTDGAFVSDGVSSVGGSTRTPAGNTTSLTSYALKNFNASDVASSRGDQSYHASSAPTDTASTVGTAFTVGRRNHVQFNAYGPDGQVQKRVQSTTAASVTTATTVSSTDAPGRKNWPKVASRKVGHSAPSYLQYENPDEVGQCDDDSDESADEC</sequence>
<proteinExistence type="predicted"/>
<gene>
    <name evidence="3" type="ORF">SLS53_001298</name>
</gene>
<dbReference type="EMBL" id="JAJSPL020000003">
    <property type="protein sequence ID" value="KAK7748046.1"/>
    <property type="molecule type" value="Genomic_DNA"/>
</dbReference>
<name>A0AAN9UHP3_9PEZI</name>
<organism evidence="3 4">
    <name type="scientific">Cytospora paraplurivora</name>
    <dbReference type="NCBI Taxonomy" id="2898453"/>
    <lineage>
        <taxon>Eukaryota</taxon>
        <taxon>Fungi</taxon>
        <taxon>Dikarya</taxon>
        <taxon>Ascomycota</taxon>
        <taxon>Pezizomycotina</taxon>
        <taxon>Sordariomycetes</taxon>
        <taxon>Sordariomycetidae</taxon>
        <taxon>Diaporthales</taxon>
        <taxon>Cytosporaceae</taxon>
        <taxon>Cytospora</taxon>
    </lineage>
</organism>
<evidence type="ECO:0000256" key="1">
    <source>
        <dbReference type="SAM" id="MobiDB-lite"/>
    </source>
</evidence>